<proteinExistence type="predicted"/>
<evidence type="ECO:0000313" key="2">
    <source>
        <dbReference type="EMBL" id="PON79955.1"/>
    </source>
</evidence>
<organism evidence="2 3">
    <name type="scientific">Parasponia andersonii</name>
    <name type="common">Sponia andersonii</name>
    <dbReference type="NCBI Taxonomy" id="3476"/>
    <lineage>
        <taxon>Eukaryota</taxon>
        <taxon>Viridiplantae</taxon>
        <taxon>Streptophyta</taxon>
        <taxon>Embryophyta</taxon>
        <taxon>Tracheophyta</taxon>
        <taxon>Spermatophyta</taxon>
        <taxon>Magnoliopsida</taxon>
        <taxon>eudicotyledons</taxon>
        <taxon>Gunneridae</taxon>
        <taxon>Pentapetalae</taxon>
        <taxon>rosids</taxon>
        <taxon>fabids</taxon>
        <taxon>Rosales</taxon>
        <taxon>Cannabaceae</taxon>
        <taxon>Parasponia</taxon>
    </lineage>
</organism>
<feature type="transmembrane region" description="Helical" evidence="1">
    <location>
        <begin position="96"/>
        <end position="115"/>
    </location>
</feature>
<dbReference type="OrthoDB" id="3352408at2759"/>
<evidence type="ECO:0000313" key="3">
    <source>
        <dbReference type="Proteomes" id="UP000237105"/>
    </source>
</evidence>
<gene>
    <name evidence="2" type="ORF">PanWU01x14_004050</name>
</gene>
<sequence length="116" mass="13374">MIGDTEKLNWPEWGICVGVAAFTLPIGWVARFIPIPDKQVVIYLMVVEVIGRLLLRNLTSMLTRASQVLYVMHRNQQLTAFLAITDRHRQCASLKFFILFFRLSLFSFAQTLRLGM</sequence>
<feature type="transmembrane region" description="Helical" evidence="1">
    <location>
        <begin position="39"/>
        <end position="55"/>
    </location>
</feature>
<dbReference type="AlphaFoldDB" id="A0A2P5E327"/>
<keyword evidence="1 2" id="KW-0812">Transmembrane</keyword>
<comment type="caution">
    <text evidence="2">The sequence shown here is derived from an EMBL/GenBank/DDBJ whole genome shotgun (WGS) entry which is preliminary data.</text>
</comment>
<dbReference type="EMBL" id="JXTB01000002">
    <property type="protein sequence ID" value="PON79955.1"/>
    <property type="molecule type" value="Genomic_DNA"/>
</dbReference>
<protein>
    <submittedName>
        <fullName evidence="2">P-type ATPase, transmembrane domain containing protein</fullName>
    </submittedName>
</protein>
<dbReference type="Proteomes" id="UP000237105">
    <property type="component" value="Unassembled WGS sequence"/>
</dbReference>
<name>A0A2P5E327_PARAD</name>
<keyword evidence="1" id="KW-1133">Transmembrane helix</keyword>
<evidence type="ECO:0000256" key="1">
    <source>
        <dbReference type="SAM" id="Phobius"/>
    </source>
</evidence>
<feature type="transmembrane region" description="Helical" evidence="1">
    <location>
        <begin position="12"/>
        <end position="33"/>
    </location>
</feature>
<reference evidence="3" key="1">
    <citation type="submission" date="2016-06" db="EMBL/GenBank/DDBJ databases">
        <title>Parallel loss of symbiosis genes in relatives of nitrogen-fixing non-legume Parasponia.</title>
        <authorList>
            <person name="Van Velzen R."/>
            <person name="Holmer R."/>
            <person name="Bu F."/>
            <person name="Rutten L."/>
            <person name="Van Zeijl A."/>
            <person name="Liu W."/>
            <person name="Santuari L."/>
            <person name="Cao Q."/>
            <person name="Sharma T."/>
            <person name="Shen D."/>
            <person name="Roswanjaya Y."/>
            <person name="Wardhani T."/>
            <person name="Kalhor M.S."/>
            <person name="Jansen J."/>
            <person name="Van den Hoogen J."/>
            <person name="Gungor B."/>
            <person name="Hartog M."/>
            <person name="Hontelez J."/>
            <person name="Verver J."/>
            <person name="Yang W.-C."/>
            <person name="Schijlen E."/>
            <person name="Repin R."/>
            <person name="Schilthuizen M."/>
            <person name="Schranz E."/>
            <person name="Heidstra R."/>
            <person name="Miyata K."/>
            <person name="Fedorova E."/>
            <person name="Kohlen W."/>
            <person name="Bisseling T."/>
            <person name="Smit S."/>
            <person name="Geurts R."/>
        </authorList>
    </citation>
    <scope>NUCLEOTIDE SEQUENCE [LARGE SCALE GENOMIC DNA]</scope>
    <source>
        <strain evidence="3">cv. WU1-14</strain>
    </source>
</reference>
<accession>A0A2P5E327</accession>
<keyword evidence="3" id="KW-1185">Reference proteome</keyword>
<keyword evidence="1" id="KW-0472">Membrane</keyword>